<name>A0A1B0AMP5_9MUSC</name>
<evidence type="ECO:0000313" key="2">
    <source>
        <dbReference type="EnsemblMetazoa" id="GPPI002065-PA"/>
    </source>
</evidence>
<organism evidence="2 3">
    <name type="scientific">Glossina palpalis gambiensis</name>
    <dbReference type="NCBI Taxonomy" id="67801"/>
    <lineage>
        <taxon>Eukaryota</taxon>
        <taxon>Metazoa</taxon>
        <taxon>Ecdysozoa</taxon>
        <taxon>Arthropoda</taxon>
        <taxon>Hexapoda</taxon>
        <taxon>Insecta</taxon>
        <taxon>Pterygota</taxon>
        <taxon>Neoptera</taxon>
        <taxon>Endopterygota</taxon>
        <taxon>Diptera</taxon>
        <taxon>Brachycera</taxon>
        <taxon>Muscomorpha</taxon>
        <taxon>Hippoboscoidea</taxon>
        <taxon>Glossinidae</taxon>
        <taxon>Glossina</taxon>
    </lineage>
</organism>
<dbReference type="EMBL" id="JXJN01000517">
    <property type="status" value="NOT_ANNOTATED_CDS"/>
    <property type="molecule type" value="Genomic_DNA"/>
</dbReference>
<dbReference type="EnsemblMetazoa" id="GPPI002065-RA">
    <property type="protein sequence ID" value="GPPI002065-PA"/>
    <property type="gene ID" value="GPPI002065"/>
</dbReference>
<feature type="transmembrane region" description="Helical" evidence="1">
    <location>
        <begin position="41"/>
        <end position="62"/>
    </location>
</feature>
<reference evidence="3" key="1">
    <citation type="submission" date="2015-01" db="EMBL/GenBank/DDBJ databases">
        <authorList>
            <person name="Aksoy S."/>
            <person name="Warren W."/>
            <person name="Wilson R.K."/>
        </authorList>
    </citation>
    <scope>NUCLEOTIDE SEQUENCE [LARGE SCALE GENOMIC DNA]</scope>
    <source>
        <strain evidence="3">IAEA</strain>
    </source>
</reference>
<keyword evidence="1" id="KW-1133">Transmembrane helix</keyword>
<dbReference type="VEuPathDB" id="VectorBase:GPPI002065"/>
<proteinExistence type="predicted"/>
<dbReference type="AlphaFoldDB" id="A0A1B0AMP5"/>
<evidence type="ECO:0000256" key="1">
    <source>
        <dbReference type="SAM" id="Phobius"/>
    </source>
</evidence>
<reference evidence="2" key="2">
    <citation type="submission" date="2020-05" db="UniProtKB">
        <authorList>
            <consortium name="EnsemblMetazoa"/>
        </authorList>
    </citation>
    <scope>IDENTIFICATION</scope>
    <source>
        <strain evidence="2">IAEA</strain>
    </source>
</reference>
<dbReference type="Proteomes" id="UP000092460">
    <property type="component" value="Unassembled WGS sequence"/>
</dbReference>
<keyword evidence="1" id="KW-0472">Membrane</keyword>
<sequence length="77" mass="8070">MRMPAKQAFDLVCGQKQNCYHNDNISRDHIPPIVAKHSGLALQYAVAAIAAIAAIAAVAGVVKVACSPAEHVSKTCD</sequence>
<accession>A0A1B0AMP5</accession>
<protein>
    <submittedName>
        <fullName evidence="2">Uncharacterized protein</fullName>
    </submittedName>
</protein>
<keyword evidence="3" id="KW-1185">Reference proteome</keyword>
<keyword evidence="1" id="KW-0812">Transmembrane</keyword>
<evidence type="ECO:0000313" key="3">
    <source>
        <dbReference type="Proteomes" id="UP000092460"/>
    </source>
</evidence>